<dbReference type="Pfam" id="PF00877">
    <property type="entry name" value="NLPC_P60"/>
    <property type="match status" value="1"/>
</dbReference>
<name>A0A8S5NNU3_9CAUD</name>
<feature type="domain" description="NlpC/P60" evidence="5">
    <location>
        <begin position="17"/>
        <end position="110"/>
    </location>
</feature>
<evidence type="ECO:0000259" key="5">
    <source>
        <dbReference type="Pfam" id="PF00877"/>
    </source>
</evidence>
<comment type="similarity">
    <text evidence="1">Belongs to the peptidase C40 family.</text>
</comment>
<dbReference type="GO" id="GO:0008234">
    <property type="term" value="F:cysteine-type peptidase activity"/>
    <property type="evidence" value="ECO:0007669"/>
    <property type="project" value="UniProtKB-KW"/>
</dbReference>
<accession>A0A8S5NNU3</accession>
<organism evidence="6">
    <name type="scientific">Siphoviridae sp. ctpbe1</name>
    <dbReference type="NCBI Taxonomy" id="2826466"/>
    <lineage>
        <taxon>Viruses</taxon>
        <taxon>Duplodnaviria</taxon>
        <taxon>Heunggongvirae</taxon>
        <taxon>Uroviricota</taxon>
        <taxon>Caudoviricetes</taxon>
    </lineage>
</organism>
<proteinExistence type="inferred from homology"/>
<protein>
    <recommendedName>
        <fullName evidence="5">NlpC/P60 domain-containing protein</fullName>
    </recommendedName>
</protein>
<evidence type="ECO:0000256" key="2">
    <source>
        <dbReference type="ARBA" id="ARBA00022670"/>
    </source>
</evidence>
<dbReference type="GO" id="GO:0001897">
    <property type="term" value="P:symbiont-mediated cytolysis of host cell"/>
    <property type="evidence" value="ECO:0007669"/>
    <property type="project" value="UniProtKB-ARBA"/>
</dbReference>
<dbReference type="InterPro" id="IPR000064">
    <property type="entry name" value="NLP_P60_dom"/>
</dbReference>
<dbReference type="SUPFAM" id="SSF54001">
    <property type="entry name" value="Cysteine proteinases"/>
    <property type="match status" value="1"/>
</dbReference>
<sequence>MIHWAVKYIGKPWINGEYDCWGLVREIYKNELQIELSPIVTDATSLRDVFCEFRKSSNYNHLQEAFDFNDKNIVILTQNKYPCHVGVYCDADGGGVLHNMQGVGVVFQKLPELKMNGWQIMEILKYAANS</sequence>
<dbReference type="InterPro" id="IPR038765">
    <property type="entry name" value="Papain-like_cys_pep_sf"/>
</dbReference>
<reference evidence="6" key="1">
    <citation type="journal article" date="2021" name="Proc. Natl. Acad. Sci. U.S.A.">
        <title>A Catalog of Tens of Thousands of Viruses from Human Metagenomes Reveals Hidden Associations with Chronic Diseases.</title>
        <authorList>
            <person name="Tisza M.J."/>
            <person name="Buck C.B."/>
        </authorList>
    </citation>
    <scope>NUCLEOTIDE SEQUENCE</scope>
    <source>
        <strain evidence="6">Ctpbe1</strain>
    </source>
</reference>
<keyword evidence="3" id="KW-0378">Hydrolase</keyword>
<evidence type="ECO:0000313" key="6">
    <source>
        <dbReference type="EMBL" id="DAD96406.1"/>
    </source>
</evidence>
<evidence type="ECO:0000256" key="4">
    <source>
        <dbReference type="ARBA" id="ARBA00022807"/>
    </source>
</evidence>
<keyword evidence="4" id="KW-0788">Thiol protease</keyword>
<evidence type="ECO:0000256" key="1">
    <source>
        <dbReference type="ARBA" id="ARBA00007074"/>
    </source>
</evidence>
<dbReference type="EMBL" id="BK015216">
    <property type="protein sequence ID" value="DAD96406.1"/>
    <property type="molecule type" value="Genomic_DNA"/>
</dbReference>
<evidence type="ECO:0000256" key="3">
    <source>
        <dbReference type="ARBA" id="ARBA00022801"/>
    </source>
</evidence>
<keyword evidence="2" id="KW-0645">Protease</keyword>
<dbReference type="GO" id="GO:0006508">
    <property type="term" value="P:proteolysis"/>
    <property type="evidence" value="ECO:0007669"/>
    <property type="project" value="UniProtKB-KW"/>
</dbReference>
<dbReference type="Gene3D" id="3.90.1720.10">
    <property type="entry name" value="endopeptidase domain like (from Nostoc punctiforme)"/>
    <property type="match status" value="1"/>
</dbReference>